<proteinExistence type="predicted"/>
<feature type="transmembrane region" description="Helical" evidence="2">
    <location>
        <begin position="143"/>
        <end position="162"/>
    </location>
</feature>
<name>A0A7K1FK41_9ACTN</name>
<dbReference type="RefSeq" id="WP_154768510.1">
    <property type="nucleotide sequence ID" value="NZ_WLYK01000003.1"/>
</dbReference>
<dbReference type="Proteomes" id="UP000460221">
    <property type="component" value="Unassembled WGS sequence"/>
</dbReference>
<organism evidence="3 4">
    <name type="scientific">Nakamurella alba</name>
    <dbReference type="NCBI Taxonomy" id="2665158"/>
    <lineage>
        <taxon>Bacteria</taxon>
        <taxon>Bacillati</taxon>
        <taxon>Actinomycetota</taxon>
        <taxon>Actinomycetes</taxon>
        <taxon>Nakamurellales</taxon>
        <taxon>Nakamurellaceae</taxon>
        <taxon>Nakamurella</taxon>
    </lineage>
</organism>
<feature type="transmembrane region" description="Helical" evidence="2">
    <location>
        <begin position="116"/>
        <end position="137"/>
    </location>
</feature>
<keyword evidence="2" id="KW-1133">Transmembrane helix</keyword>
<evidence type="ECO:0000313" key="4">
    <source>
        <dbReference type="Proteomes" id="UP000460221"/>
    </source>
</evidence>
<feature type="compositionally biased region" description="Gly residues" evidence="1">
    <location>
        <begin position="14"/>
        <end position="25"/>
    </location>
</feature>
<feature type="transmembrane region" description="Helical" evidence="2">
    <location>
        <begin position="87"/>
        <end position="109"/>
    </location>
</feature>
<keyword evidence="2" id="KW-0472">Membrane</keyword>
<sequence>MTTPPQYPSYSGGNYPGGNYQGGPQGPGPKPSAPGTVTAAFALYVLAALVSLVGVFLVFTDAGTRQIRDALRDTNTGNMSLDDLVRVTRTITVAVVVVFLALYLFFAFMMRAGRNWARIVLTVLSALSIASSFAGSVAATRSWATWVTLVFSILAIVLMYLAQSNQYFADSKAYRKGAVYR</sequence>
<feature type="transmembrane region" description="Helical" evidence="2">
    <location>
        <begin position="37"/>
        <end position="59"/>
    </location>
</feature>
<keyword evidence="2" id="KW-0812">Transmembrane</keyword>
<accession>A0A7K1FK41</accession>
<keyword evidence="4" id="KW-1185">Reference proteome</keyword>
<evidence type="ECO:0000313" key="3">
    <source>
        <dbReference type="EMBL" id="MTD14502.1"/>
    </source>
</evidence>
<reference evidence="3 4" key="1">
    <citation type="submission" date="2019-11" db="EMBL/GenBank/DDBJ databases">
        <authorList>
            <person name="Jiang L.-Q."/>
        </authorList>
    </citation>
    <scope>NUCLEOTIDE SEQUENCE [LARGE SCALE GENOMIC DNA]</scope>
    <source>
        <strain evidence="3 4">YIM 132087</strain>
    </source>
</reference>
<protein>
    <submittedName>
        <fullName evidence="3">Uncharacterized protein</fullName>
    </submittedName>
</protein>
<dbReference type="AlphaFoldDB" id="A0A7K1FK41"/>
<comment type="caution">
    <text evidence="3">The sequence shown here is derived from an EMBL/GenBank/DDBJ whole genome shotgun (WGS) entry which is preliminary data.</text>
</comment>
<dbReference type="EMBL" id="WLYK01000003">
    <property type="protein sequence ID" value="MTD14502.1"/>
    <property type="molecule type" value="Genomic_DNA"/>
</dbReference>
<evidence type="ECO:0000256" key="2">
    <source>
        <dbReference type="SAM" id="Phobius"/>
    </source>
</evidence>
<evidence type="ECO:0000256" key="1">
    <source>
        <dbReference type="SAM" id="MobiDB-lite"/>
    </source>
</evidence>
<gene>
    <name evidence="3" type="ORF">GIS00_11145</name>
</gene>
<feature type="region of interest" description="Disordered" evidence="1">
    <location>
        <begin position="1"/>
        <end position="31"/>
    </location>
</feature>